<comment type="caution">
    <text evidence="1">The sequence shown here is derived from an EMBL/GenBank/DDBJ whole genome shotgun (WGS) entry which is preliminary data.</text>
</comment>
<name>M5SBP3_9BACT</name>
<dbReference type="Proteomes" id="UP000011996">
    <property type="component" value="Unassembled WGS sequence"/>
</dbReference>
<dbReference type="EMBL" id="ANOF01000140">
    <property type="protein sequence ID" value="EMI25102.1"/>
    <property type="molecule type" value="Genomic_DNA"/>
</dbReference>
<sequence length="42" mass="4589">MRVFEKVLDAVALAMRTACEESFALFSPIASAEDGSHFRVAD</sequence>
<evidence type="ECO:0000313" key="2">
    <source>
        <dbReference type="Proteomes" id="UP000011996"/>
    </source>
</evidence>
<proteinExistence type="predicted"/>
<protein>
    <submittedName>
        <fullName evidence="1">Uncharacterized protein</fullName>
    </submittedName>
</protein>
<dbReference type="AlphaFoldDB" id="M5SBP3"/>
<evidence type="ECO:0000313" key="1">
    <source>
        <dbReference type="EMBL" id="EMI25102.1"/>
    </source>
</evidence>
<gene>
    <name evidence="1" type="ORF">RESH_04327</name>
</gene>
<dbReference type="PATRIC" id="fig|1263868.3.peg.4692"/>
<accession>M5SBP3</accession>
<organism evidence="1 2">
    <name type="scientific">Rhodopirellula europaea SH398</name>
    <dbReference type="NCBI Taxonomy" id="1263868"/>
    <lineage>
        <taxon>Bacteria</taxon>
        <taxon>Pseudomonadati</taxon>
        <taxon>Planctomycetota</taxon>
        <taxon>Planctomycetia</taxon>
        <taxon>Pirellulales</taxon>
        <taxon>Pirellulaceae</taxon>
        <taxon>Rhodopirellula</taxon>
    </lineage>
</organism>
<reference evidence="1 2" key="1">
    <citation type="journal article" date="2013" name="Mar. Genomics">
        <title>Expression of sulfatases in Rhodopirellula baltica and the diversity of sulfatases in the genus Rhodopirellula.</title>
        <authorList>
            <person name="Wegner C.E."/>
            <person name="Richter-Heitmann T."/>
            <person name="Klindworth A."/>
            <person name="Klockow C."/>
            <person name="Richter M."/>
            <person name="Achstetter T."/>
            <person name="Glockner F.O."/>
            <person name="Harder J."/>
        </authorList>
    </citation>
    <scope>NUCLEOTIDE SEQUENCE [LARGE SCALE GENOMIC DNA]</scope>
    <source>
        <strain evidence="1 2">SH398</strain>
    </source>
</reference>